<feature type="transmembrane region" description="Helical" evidence="7">
    <location>
        <begin position="157"/>
        <end position="180"/>
    </location>
</feature>
<evidence type="ECO:0000259" key="8">
    <source>
        <dbReference type="PROSITE" id="PS51202"/>
    </source>
</evidence>
<sequence length="613" mass="65214">MLSLPSYHAMAAMAVTVAMFVAFARGRLSVEIVSLMTIAVIAVGLYFFPLEGTRPTDGFELAFGGFGHYALITICSLMIMGRGLVVTGALDPAARLLEEVFRFNLQIGLLVSLLIALFLSMAVNDTPVLVLLLPIFVSLAAKGAMPASKTLIPLNAAVLIGGMATTIGTSTNILVTSIAMDLGMREMGVFHFTPIVLIAALVAVPYLWLVMPRLLGDNSVEVDATRRMFHTRLRVGVDSVLSGTDMETVREKLPDGISFHNPPTGTLQPQQRLHISGTHEALEDATRVLKGELAPSWVLDRIRRTSRAEGKDIIAVEMTVTADSRLITRTLPSSGIADLYSVAVLGIHRPQRLGVGEKDKYSEGGDLRMREGDVLLVMGLEDDLQNFARNDSLLLLEGAREMPRRSKAVLSGVIMGAAIATASIGIPWIGAGGFTMLKLPIAISALMGAIAMFVTGCVKFDRVGRALSAKVIVLVAASIAIGRIILESGAAAWLGETLSLGLAFLPPALVLAAIMVFVTLLTNFASNATAATVGTPIAFSIATQLGLPPEPLILAVLFGCNLCYATPIAYQTNMLIMAEGSYEFSDYIRTGVPLVALMVTTLSILLVIFYGLG</sequence>
<dbReference type="GO" id="GO:0008324">
    <property type="term" value="F:monoatomic cation transmembrane transporter activity"/>
    <property type="evidence" value="ECO:0007669"/>
    <property type="project" value="InterPro"/>
</dbReference>
<evidence type="ECO:0000256" key="2">
    <source>
        <dbReference type="ARBA" id="ARBA00022448"/>
    </source>
</evidence>
<dbReference type="OrthoDB" id="9809303at2"/>
<dbReference type="AlphaFoldDB" id="A0A074MZH0"/>
<dbReference type="PANTHER" id="PTHR43652">
    <property type="entry name" value="BASIC AMINO ACID ANTIPORTER YFCC-RELATED"/>
    <property type="match status" value="1"/>
</dbReference>
<keyword evidence="2" id="KW-0813">Transport</keyword>
<feature type="transmembrane region" description="Helical" evidence="7">
    <location>
        <begin position="192"/>
        <end position="211"/>
    </location>
</feature>
<feature type="transmembrane region" description="Helical" evidence="7">
    <location>
        <begin position="441"/>
        <end position="460"/>
    </location>
</feature>
<dbReference type="KEGG" id="elq:Ga0102493_112692"/>
<dbReference type="PROSITE" id="PS51202">
    <property type="entry name" value="RCK_C"/>
    <property type="match status" value="1"/>
</dbReference>
<accession>A0A074MZH0</accession>
<dbReference type="InterPro" id="IPR006037">
    <property type="entry name" value="RCK_C"/>
</dbReference>
<evidence type="ECO:0000256" key="1">
    <source>
        <dbReference type="ARBA" id="ARBA00004141"/>
    </source>
</evidence>
<keyword evidence="10" id="KW-1185">Reference proteome</keyword>
<dbReference type="GO" id="GO:0006813">
    <property type="term" value="P:potassium ion transport"/>
    <property type="evidence" value="ECO:0007669"/>
    <property type="project" value="InterPro"/>
</dbReference>
<evidence type="ECO:0000256" key="4">
    <source>
        <dbReference type="ARBA" id="ARBA00022737"/>
    </source>
</evidence>
<keyword evidence="5 7" id="KW-1133">Transmembrane helix</keyword>
<dbReference type="EMBL" id="JMIX01000003">
    <property type="protein sequence ID" value="KEO98814.1"/>
    <property type="molecule type" value="Genomic_DNA"/>
</dbReference>
<dbReference type="SUPFAM" id="SSF116726">
    <property type="entry name" value="TrkA C-terminal domain-like"/>
    <property type="match status" value="1"/>
</dbReference>
<dbReference type="InterPro" id="IPR004680">
    <property type="entry name" value="Cit_transptr-like_dom"/>
</dbReference>
<protein>
    <submittedName>
        <fullName evidence="9">Transporter</fullName>
    </submittedName>
</protein>
<proteinExistence type="predicted"/>
<evidence type="ECO:0000256" key="3">
    <source>
        <dbReference type="ARBA" id="ARBA00022692"/>
    </source>
</evidence>
<evidence type="ECO:0000313" key="10">
    <source>
        <dbReference type="Proteomes" id="UP000027866"/>
    </source>
</evidence>
<feature type="transmembrane region" description="Helical" evidence="7">
    <location>
        <begin position="408"/>
        <end position="429"/>
    </location>
</feature>
<dbReference type="GO" id="GO:0005886">
    <property type="term" value="C:plasma membrane"/>
    <property type="evidence" value="ECO:0007669"/>
    <property type="project" value="TreeGrafter"/>
</dbReference>
<dbReference type="Pfam" id="PF02080">
    <property type="entry name" value="TrkA_C"/>
    <property type="match status" value="1"/>
</dbReference>
<organism evidence="9 10">
    <name type="scientific">Erythrobacter litoralis</name>
    <dbReference type="NCBI Taxonomy" id="39960"/>
    <lineage>
        <taxon>Bacteria</taxon>
        <taxon>Pseudomonadati</taxon>
        <taxon>Pseudomonadota</taxon>
        <taxon>Alphaproteobacteria</taxon>
        <taxon>Sphingomonadales</taxon>
        <taxon>Erythrobacteraceae</taxon>
        <taxon>Erythrobacter/Porphyrobacter group</taxon>
        <taxon>Erythrobacter</taxon>
    </lineage>
</organism>
<dbReference type="PANTHER" id="PTHR43652:SF2">
    <property type="entry name" value="BASIC AMINO ACID ANTIPORTER YFCC-RELATED"/>
    <property type="match status" value="1"/>
</dbReference>
<dbReference type="Proteomes" id="UP000027866">
    <property type="component" value="Unassembled WGS sequence"/>
</dbReference>
<keyword evidence="3 7" id="KW-0812">Transmembrane</keyword>
<name>A0A074MZH0_9SPHN</name>
<feature type="transmembrane region" description="Helical" evidence="7">
    <location>
        <begin position="103"/>
        <end position="122"/>
    </location>
</feature>
<evidence type="ECO:0000256" key="5">
    <source>
        <dbReference type="ARBA" id="ARBA00022989"/>
    </source>
</evidence>
<dbReference type="RefSeq" id="WP_034901195.1">
    <property type="nucleotide sequence ID" value="NZ_CP017057.1"/>
</dbReference>
<evidence type="ECO:0000256" key="6">
    <source>
        <dbReference type="ARBA" id="ARBA00023136"/>
    </source>
</evidence>
<reference evidence="9 10" key="1">
    <citation type="submission" date="2014-04" db="EMBL/GenBank/DDBJ databases">
        <title>A comprehensive comparison of genomes of Erythrobacter spp. Strains.</title>
        <authorList>
            <person name="Zheng Q."/>
        </authorList>
    </citation>
    <scope>NUCLEOTIDE SEQUENCE [LARGE SCALE GENOMIC DNA]</scope>
    <source>
        <strain evidence="9 10">DSM 8509</strain>
    </source>
</reference>
<feature type="transmembrane region" description="Helical" evidence="7">
    <location>
        <begin position="128"/>
        <end position="145"/>
    </location>
</feature>
<evidence type="ECO:0000313" key="9">
    <source>
        <dbReference type="EMBL" id="KEO98814.1"/>
    </source>
</evidence>
<feature type="transmembrane region" description="Helical" evidence="7">
    <location>
        <begin position="498"/>
        <end position="521"/>
    </location>
</feature>
<keyword evidence="6 7" id="KW-0472">Membrane</keyword>
<dbReference type="PATRIC" id="fig|39960.10.peg.1789"/>
<feature type="transmembrane region" description="Helical" evidence="7">
    <location>
        <begin position="591"/>
        <end position="612"/>
    </location>
</feature>
<dbReference type="InterPro" id="IPR051679">
    <property type="entry name" value="DASS-Related_Transporters"/>
</dbReference>
<dbReference type="InterPro" id="IPR036721">
    <property type="entry name" value="RCK_C_sf"/>
</dbReference>
<keyword evidence="4" id="KW-0677">Repeat</keyword>
<gene>
    <name evidence="9" type="ORF">EH32_06835</name>
</gene>
<dbReference type="Gene3D" id="3.30.70.1450">
    <property type="entry name" value="Regulator of K+ conductance, C-terminal domain"/>
    <property type="match status" value="1"/>
</dbReference>
<comment type="subcellular location">
    <subcellularLocation>
        <location evidence="1">Membrane</location>
        <topology evidence="1">Multi-pass membrane protein</topology>
    </subcellularLocation>
</comment>
<comment type="caution">
    <text evidence="9">The sequence shown here is derived from an EMBL/GenBank/DDBJ whole genome shotgun (WGS) entry which is preliminary data.</text>
</comment>
<feature type="transmembrane region" description="Helical" evidence="7">
    <location>
        <begin position="6"/>
        <end position="23"/>
    </location>
</feature>
<dbReference type="Pfam" id="PF03600">
    <property type="entry name" value="CitMHS"/>
    <property type="match status" value="2"/>
</dbReference>
<feature type="domain" description="RCK C-terminal" evidence="8">
    <location>
        <begin position="303"/>
        <end position="393"/>
    </location>
</feature>
<feature type="transmembrane region" description="Helical" evidence="7">
    <location>
        <begin position="552"/>
        <end position="570"/>
    </location>
</feature>
<evidence type="ECO:0000256" key="7">
    <source>
        <dbReference type="SAM" id="Phobius"/>
    </source>
</evidence>
<feature type="transmembrane region" description="Helical" evidence="7">
    <location>
        <begin position="30"/>
        <end position="48"/>
    </location>
</feature>
<feature type="transmembrane region" description="Helical" evidence="7">
    <location>
        <begin position="467"/>
        <end position="486"/>
    </location>
</feature>
<feature type="transmembrane region" description="Helical" evidence="7">
    <location>
        <begin position="68"/>
        <end position="91"/>
    </location>
</feature>